<accession>E1REY3</accession>
<evidence type="ECO:0000256" key="3">
    <source>
        <dbReference type="ARBA" id="ARBA00022723"/>
    </source>
</evidence>
<dbReference type="PANTHER" id="PTHR42891">
    <property type="entry name" value="D-GLYCERO-BETA-D-MANNO-HEPTOSE-1,7-BISPHOSPHATE 7-PHOSPHATASE"/>
    <property type="match status" value="1"/>
</dbReference>
<dbReference type="EC" id="3.1.3.-" evidence="7"/>
<dbReference type="EMBL" id="CP002117">
    <property type="protein sequence ID" value="ADN36154.1"/>
    <property type="molecule type" value="Genomic_DNA"/>
</dbReference>
<dbReference type="InterPro" id="IPR023214">
    <property type="entry name" value="HAD_sf"/>
</dbReference>
<gene>
    <name evidence="8" type="ordered locus">Mpet_1394</name>
</gene>
<evidence type="ECO:0000256" key="6">
    <source>
        <dbReference type="ARBA" id="ARBA00031828"/>
    </source>
</evidence>
<dbReference type="NCBIfam" id="NF006506">
    <property type="entry name" value="PRK08942.1"/>
    <property type="match status" value="1"/>
</dbReference>
<dbReference type="InterPro" id="IPR006549">
    <property type="entry name" value="HAD-SF_hydro_IIIA"/>
</dbReference>
<dbReference type="Proteomes" id="UP000006565">
    <property type="component" value="Chromosome"/>
</dbReference>
<dbReference type="RefSeq" id="WP_013329331.1">
    <property type="nucleotide sequence ID" value="NC_014507.1"/>
</dbReference>
<dbReference type="Pfam" id="PF13242">
    <property type="entry name" value="Hydrolase_like"/>
    <property type="match status" value="1"/>
</dbReference>
<dbReference type="NCBIfam" id="TIGR01656">
    <property type="entry name" value="Histidinol-ppas"/>
    <property type="match status" value="1"/>
</dbReference>
<dbReference type="AlphaFoldDB" id="E1REY3"/>
<dbReference type="InterPro" id="IPR004446">
    <property type="entry name" value="Heptose_bisP_phosphatase"/>
</dbReference>
<keyword evidence="9" id="KW-1185">Reference proteome</keyword>
<evidence type="ECO:0000256" key="5">
    <source>
        <dbReference type="ARBA" id="ARBA00023277"/>
    </source>
</evidence>
<evidence type="ECO:0000256" key="7">
    <source>
        <dbReference type="PIRNR" id="PIRNR004682"/>
    </source>
</evidence>
<sequence length="184" mass="20983">MKNKAVFIDRDGTINVDVHYLDNPDNFKMYLGVGEGLKKLQDNGFKLIVITNQSGIARGYFSEETLLNIHQKMKEDLLEYGVILDDIYYCPHHPDDKCNCRKPNTGLFERAIERHSINIKESFMLGDKILDVGAGKKIGVKTILIPEPHAREELLNQKLNWENSPDYIADNFSEAVEIILTSCL</sequence>
<dbReference type="GeneID" id="9743863"/>
<dbReference type="Gene3D" id="3.40.50.1000">
    <property type="entry name" value="HAD superfamily/HAD-like"/>
    <property type="match status" value="1"/>
</dbReference>
<name>E1REY3_METP4</name>
<keyword evidence="4 7" id="KW-0378">Hydrolase</keyword>
<dbReference type="SUPFAM" id="SSF56784">
    <property type="entry name" value="HAD-like"/>
    <property type="match status" value="1"/>
</dbReference>
<evidence type="ECO:0000256" key="4">
    <source>
        <dbReference type="ARBA" id="ARBA00022801"/>
    </source>
</evidence>
<evidence type="ECO:0000313" key="8">
    <source>
        <dbReference type="EMBL" id="ADN36154.1"/>
    </source>
</evidence>
<dbReference type="HOGENOM" id="CLU_085077_3_0_2"/>
<evidence type="ECO:0000256" key="1">
    <source>
        <dbReference type="ARBA" id="ARBA00004496"/>
    </source>
</evidence>
<evidence type="ECO:0000313" key="9">
    <source>
        <dbReference type="Proteomes" id="UP000006565"/>
    </source>
</evidence>
<comment type="subcellular location">
    <subcellularLocation>
        <location evidence="1 7">Cytoplasm</location>
    </subcellularLocation>
</comment>
<dbReference type="NCBIfam" id="TIGR01662">
    <property type="entry name" value="HAD-SF-IIIA"/>
    <property type="match status" value="1"/>
</dbReference>
<dbReference type="GO" id="GO:0005975">
    <property type="term" value="P:carbohydrate metabolic process"/>
    <property type="evidence" value="ECO:0007669"/>
    <property type="project" value="InterPro"/>
</dbReference>
<proteinExistence type="inferred from homology"/>
<dbReference type="NCBIfam" id="TIGR00213">
    <property type="entry name" value="GmhB_yaeD"/>
    <property type="match status" value="1"/>
</dbReference>
<dbReference type="GO" id="GO:0005737">
    <property type="term" value="C:cytoplasm"/>
    <property type="evidence" value="ECO:0007669"/>
    <property type="project" value="UniProtKB-SubCell"/>
</dbReference>
<comment type="similarity">
    <text evidence="7">Belongs to the gmhB family.</text>
</comment>
<keyword evidence="3" id="KW-0479">Metal-binding</keyword>
<evidence type="ECO:0000256" key="2">
    <source>
        <dbReference type="ARBA" id="ARBA00022490"/>
    </source>
</evidence>
<dbReference type="GO" id="GO:0016791">
    <property type="term" value="F:phosphatase activity"/>
    <property type="evidence" value="ECO:0007669"/>
    <property type="project" value="InterPro"/>
</dbReference>
<dbReference type="KEGG" id="mpi:Mpet_1394"/>
<dbReference type="PANTHER" id="PTHR42891:SF1">
    <property type="entry name" value="D-GLYCERO-BETA-D-MANNO-HEPTOSE-1,7-BISPHOSPHATE 7-PHOSPHATASE"/>
    <property type="match status" value="1"/>
</dbReference>
<reference evidence="8 9" key="1">
    <citation type="journal article" date="2010" name="Stand. Genomic Sci.">
        <title>Complete genome sequence of Methanoplanus petrolearius type strain (SEBR 4847).</title>
        <authorList>
            <person name="Brambilla E."/>
            <person name="Djao O.D."/>
            <person name="Daligault H."/>
            <person name="Lapidus A."/>
            <person name="Lucas S."/>
            <person name="Hammon N."/>
            <person name="Nolan M."/>
            <person name="Tice H."/>
            <person name="Cheng J.F."/>
            <person name="Han C."/>
            <person name="Tapia R."/>
            <person name="Goodwin L."/>
            <person name="Pitluck S."/>
            <person name="Liolios K."/>
            <person name="Ivanova N."/>
            <person name="Mavromatis K."/>
            <person name="Mikhailova N."/>
            <person name="Pati A."/>
            <person name="Chen A."/>
            <person name="Palaniappan K."/>
            <person name="Land M."/>
            <person name="Hauser L."/>
            <person name="Chang Y.J."/>
            <person name="Jeffries C.D."/>
            <person name="Rohde M."/>
            <person name="Spring S."/>
            <person name="Sikorski J."/>
            <person name="Goker M."/>
            <person name="Woyke T."/>
            <person name="Bristow J."/>
            <person name="Eisen J.A."/>
            <person name="Markowitz V."/>
            <person name="Hugenholtz P."/>
            <person name="Kyrpides N.C."/>
            <person name="Klenk H.P."/>
        </authorList>
    </citation>
    <scope>NUCLEOTIDE SEQUENCE [LARGE SCALE GENOMIC DNA]</scope>
    <source>
        <strain evidence="9">DSM 11571 / OCM 486 / SEBR 4847</strain>
    </source>
</reference>
<keyword evidence="5 7" id="KW-0119">Carbohydrate metabolism</keyword>
<keyword evidence="2 7" id="KW-0963">Cytoplasm</keyword>
<dbReference type="GO" id="GO:0046872">
    <property type="term" value="F:metal ion binding"/>
    <property type="evidence" value="ECO:0007669"/>
    <property type="project" value="UniProtKB-KW"/>
</dbReference>
<dbReference type="InterPro" id="IPR006543">
    <property type="entry name" value="Histidinol-phos"/>
</dbReference>
<dbReference type="CDD" id="cd07503">
    <property type="entry name" value="HAD_HisB-N"/>
    <property type="match status" value="1"/>
</dbReference>
<dbReference type="eggNOG" id="arCOG07384">
    <property type="taxonomic scope" value="Archaea"/>
</dbReference>
<protein>
    <recommendedName>
        <fullName evidence="6 7">D,D-heptose 1,7-bisphosphate phosphatase</fullName>
        <ecNumber evidence="7">3.1.3.-</ecNumber>
    </recommendedName>
</protein>
<dbReference type="PIRSF" id="PIRSF004682">
    <property type="entry name" value="GmhB"/>
    <property type="match status" value="1"/>
</dbReference>
<organism evidence="8 9">
    <name type="scientific">Methanolacinia petrolearia (strain DSM 11571 / OCM 486 / SEBR 4847)</name>
    <name type="common">Methanoplanus petrolearius</name>
    <dbReference type="NCBI Taxonomy" id="679926"/>
    <lineage>
        <taxon>Archaea</taxon>
        <taxon>Methanobacteriati</taxon>
        <taxon>Methanobacteriota</taxon>
        <taxon>Stenosarchaea group</taxon>
        <taxon>Methanomicrobia</taxon>
        <taxon>Methanomicrobiales</taxon>
        <taxon>Methanomicrobiaceae</taxon>
        <taxon>Methanolacinia</taxon>
    </lineage>
</organism>
<dbReference type="OrthoDB" id="4991at2157"/>
<dbReference type="InterPro" id="IPR036412">
    <property type="entry name" value="HAD-like_sf"/>
</dbReference>
<dbReference type="STRING" id="679926.Mpet_1394"/>